<evidence type="ECO:0000256" key="3">
    <source>
        <dbReference type="ARBA" id="ARBA00022840"/>
    </source>
</evidence>
<proteinExistence type="predicted"/>
<dbReference type="InterPro" id="IPR051782">
    <property type="entry name" value="ABC_Transporter_VariousFunc"/>
</dbReference>
<dbReference type="SUPFAM" id="SSF52540">
    <property type="entry name" value="P-loop containing nucleoside triphosphate hydrolases"/>
    <property type="match status" value="1"/>
</dbReference>
<dbReference type="GO" id="GO:0016887">
    <property type="term" value="F:ATP hydrolysis activity"/>
    <property type="evidence" value="ECO:0007669"/>
    <property type="project" value="InterPro"/>
</dbReference>
<evidence type="ECO:0000313" key="6">
    <source>
        <dbReference type="Proteomes" id="UP000294927"/>
    </source>
</evidence>
<evidence type="ECO:0000313" key="5">
    <source>
        <dbReference type="EMBL" id="TDV43071.1"/>
    </source>
</evidence>
<keyword evidence="3" id="KW-0067">ATP-binding</keyword>
<keyword evidence="2" id="KW-0547">Nucleotide-binding</keyword>
<comment type="caution">
    <text evidence="5">The sequence shown here is derived from an EMBL/GenBank/DDBJ whole genome shotgun (WGS) entry which is preliminary data.</text>
</comment>
<protein>
    <submittedName>
        <fullName evidence="5">ABC-type multidrug transport system ATPase subunit</fullName>
    </submittedName>
</protein>
<dbReference type="InterPro" id="IPR003439">
    <property type="entry name" value="ABC_transporter-like_ATP-bd"/>
</dbReference>
<name>A0A4V3FRC6_9PSEU</name>
<dbReference type="AlphaFoldDB" id="A0A4V3FRC6"/>
<dbReference type="InterPro" id="IPR003593">
    <property type="entry name" value="AAA+_ATPase"/>
</dbReference>
<keyword evidence="6" id="KW-1185">Reference proteome</keyword>
<dbReference type="CDD" id="cd03230">
    <property type="entry name" value="ABC_DR_subfamily_A"/>
    <property type="match status" value="1"/>
</dbReference>
<keyword evidence="1" id="KW-0813">Transport</keyword>
<evidence type="ECO:0000256" key="1">
    <source>
        <dbReference type="ARBA" id="ARBA00022448"/>
    </source>
</evidence>
<accession>A0A4V3FRC6</accession>
<dbReference type="PANTHER" id="PTHR42939">
    <property type="entry name" value="ABC TRANSPORTER ATP-BINDING PROTEIN ALBC-RELATED"/>
    <property type="match status" value="1"/>
</dbReference>
<dbReference type="Gene3D" id="3.40.50.300">
    <property type="entry name" value="P-loop containing nucleotide triphosphate hydrolases"/>
    <property type="match status" value="1"/>
</dbReference>
<evidence type="ECO:0000256" key="2">
    <source>
        <dbReference type="ARBA" id="ARBA00022741"/>
    </source>
</evidence>
<dbReference type="OrthoDB" id="5182800at2"/>
<organism evidence="5 6">
    <name type="scientific">Actinophytocola oryzae</name>
    <dbReference type="NCBI Taxonomy" id="502181"/>
    <lineage>
        <taxon>Bacteria</taxon>
        <taxon>Bacillati</taxon>
        <taxon>Actinomycetota</taxon>
        <taxon>Actinomycetes</taxon>
        <taxon>Pseudonocardiales</taxon>
        <taxon>Pseudonocardiaceae</taxon>
    </lineage>
</organism>
<dbReference type="Proteomes" id="UP000294927">
    <property type="component" value="Unassembled WGS sequence"/>
</dbReference>
<feature type="domain" description="ABC transporter" evidence="4">
    <location>
        <begin position="1"/>
        <end position="221"/>
    </location>
</feature>
<dbReference type="PROSITE" id="PS00211">
    <property type="entry name" value="ABC_TRANSPORTER_1"/>
    <property type="match status" value="1"/>
</dbReference>
<sequence length="294" mass="31447">MRVSDVSKRYGRDRTVLSDVVMDLESGDITAIAGGNGSGKSTLLRILVGVTRPTSGTVTGRPARVGYVPERFPSDERLTARSYLTHMGRIRGLSGREAGRAAERLLDRFALAGGFDTALRRLSKGNLQKVGLAQALVVPPELLVLDEPWSGLDRSAHGVLAEVMAECAANGGTVVFTDHREATVRTNATRVYRIDHGRVRPGDVEAVQATLVVRLVLEAPSGVDGWPRDDVEAVLASAISTRWEGDRVLVRVGKPDADGLLLAALRHGWSVARVDEAVAERITAASDGDAGEVR</sequence>
<dbReference type="PROSITE" id="PS50893">
    <property type="entry name" value="ABC_TRANSPORTER_2"/>
    <property type="match status" value="1"/>
</dbReference>
<gene>
    <name evidence="5" type="ORF">CLV71_1165</name>
</gene>
<dbReference type="RefSeq" id="WP_133906987.1">
    <property type="nucleotide sequence ID" value="NZ_SOCP01000016.1"/>
</dbReference>
<dbReference type="EMBL" id="SOCP01000016">
    <property type="protein sequence ID" value="TDV43071.1"/>
    <property type="molecule type" value="Genomic_DNA"/>
</dbReference>
<reference evidence="5 6" key="1">
    <citation type="submission" date="2019-03" db="EMBL/GenBank/DDBJ databases">
        <title>Genomic Encyclopedia of Archaeal and Bacterial Type Strains, Phase II (KMG-II): from individual species to whole genera.</title>
        <authorList>
            <person name="Goeker M."/>
        </authorList>
    </citation>
    <scope>NUCLEOTIDE SEQUENCE [LARGE SCALE GENOMIC DNA]</scope>
    <source>
        <strain evidence="5 6">DSM 45499</strain>
    </source>
</reference>
<dbReference type="SMART" id="SM00382">
    <property type="entry name" value="AAA"/>
    <property type="match status" value="1"/>
</dbReference>
<dbReference type="InterPro" id="IPR027417">
    <property type="entry name" value="P-loop_NTPase"/>
</dbReference>
<evidence type="ECO:0000259" key="4">
    <source>
        <dbReference type="PROSITE" id="PS50893"/>
    </source>
</evidence>
<dbReference type="Pfam" id="PF00005">
    <property type="entry name" value="ABC_tran"/>
    <property type="match status" value="1"/>
</dbReference>
<dbReference type="InterPro" id="IPR017871">
    <property type="entry name" value="ABC_transporter-like_CS"/>
</dbReference>
<dbReference type="PANTHER" id="PTHR42939:SF1">
    <property type="entry name" value="ABC TRANSPORTER ATP-BINDING PROTEIN ALBC-RELATED"/>
    <property type="match status" value="1"/>
</dbReference>
<dbReference type="GO" id="GO:0005524">
    <property type="term" value="F:ATP binding"/>
    <property type="evidence" value="ECO:0007669"/>
    <property type="project" value="UniProtKB-KW"/>
</dbReference>